<feature type="transmembrane region" description="Helical" evidence="1">
    <location>
        <begin position="38"/>
        <end position="58"/>
    </location>
</feature>
<protein>
    <submittedName>
        <fullName evidence="2">Unannotated protein</fullName>
    </submittedName>
</protein>
<keyword evidence="1" id="KW-0472">Membrane</keyword>
<feature type="transmembrane region" description="Helical" evidence="1">
    <location>
        <begin position="73"/>
        <end position="94"/>
    </location>
</feature>
<accession>A0A6J6LQF1</accession>
<gene>
    <name evidence="2" type="ORF">UFOPK2242_01099</name>
    <name evidence="3" type="ORF">UFOPK2925_01343</name>
    <name evidence="4" type="ORF">UFOPK3317_00854</name>
</gene>
<dbReference type="EMBL" id="CAFBLK010000135">
    <property type="protein sequence ID" value="CAB4870246.1"/>
    <property type="molecule type" value="Genomic_DNA"/>
</dbReference>
<feature type="transmembrane region" description="Helical" evidence="1">
    <location>
        <begin position="236"/>
        <end position="253"/>
    </location>
</feature>
<keyword evidence="1" id="KW-0812">Transmembrane</keyword>
<dbReference type="EMBL" id="CAEZWM010000144">
    <property type="protein sequence ID" value="CAB4663278.1"/>
    <property type="molecule type" value="Genomic_DNA"/>
</dbReference>
<evidence type="ECO:0000313" key="4">
    <source>
        <dbReference type="EMBL" id="CAB4870246.1"/>
    </source>
</evidence>
<dbReference type="AlphaFoldDB" id="A0A6J6LQF1"/>
<feature type="transmembrane region" description="Helical" evidence="1">
    <location>
        <begin position="192"/>
        <end position="224"/>
    </location>
</feature>
<keyword evidence="1" id="KW-1133">Transmembrane helix</keyword>
<feature type="transmembrane region" description="Helical" evidence="1">
    <location>
        <begin position="150"/>
        <end position="171"/>
    </location>
</feature>
<proteinExistence type="predicted"/>
<evidence type="ECO:0000313" key="3">
    <source>
        <dbReference type="EMBL" id="CAB4789619.1"/>
    </source>
</evidence>
<sequence length="281" mass="31025">MTTPENNALAEVEEDSSIASSLRGALKTELRRILRPPYSVLTCIAVNGLLVTLLWFIAPTWLHDLFFSWDSTYFFPIVLASWMIADVPATNQLAPDRYRVLSSLDNAEAIARLLRAKHLAIALICIPITVTAAIVVGVVTGAWVTMVLTVVWVSTVPLSSIGIACIVGVLWPYHELPLKTRWQLRSKWRTIFLRWGFLILLPYGLVPALGLVGMAPSLLIWWVAKALGQSGKGLDVAFLAGLVIATPLALFIWRRASNYAARLAVRRSTFLTEYLSDALLG</sequence>
<evidence type="ECO:0000256" key="1">
    <source>
        <dbReference type="SAM" id="Phobius"/>
    </source>
</evidence>
<evidence type="ECO:0000313" key="2">
    <source>
        <dbReference type="EMBL" id="CAB4663278.1"/>
    </source>
</evidence>
<dbReference type="EMBL" id="CAEZZU010000234">
    <property type="protein sequence ID" value="CAB4789619.1"/>
    <property type="molecule type" value="Genomic_DNA"/>
</dbReference>
<organism evidence="2">
    <name type="scientific">freshwater metagenome</name>
    <dbReference type="NCBI Taxonomy" id="449393"/>
    <lineage>
        <taxon>unclassified sequences</taxon>
        <taxon>metagenomes</taxon>
        <taxon>ecological metagenomes</taxon>
    </lineage>
</organism>
<name>A0A6J6LQF1_9ZZZZ</name>
<feature type="transmembrane region" description="Helical" evidence="1">
    <location>
        <begin position="119"/>
        <end position="144"/>
    </location>
</feature>
<reference evidence="2" key="1">
    <citation type="submission" date="2020-05" db="EMBL/GenBank/DDBJ databases">
        <authorList>
            <person name="Chiriac C."/>
            <person name="Salcher M."/>
            <person name="Ghai R."/>
            <person name="Kavagutti S V."/>
        </authorList>
    </citation>
    <scope>NUCLEOTIDE SEQUENCE</scope>
</reference>